<keyword evidence="2" id="KW-0472">Membrane</keyword>
<evidence type="ECO:0008006" key="5">
    <source>
        <dbReference type="Google" id="ProtNLM"/>
    </source>
</evidence>
<keyword evidence="1" id="KW-0175">Coiled coil</keyword>
<evidence type="ECO:0000313" key="4">
    <source>
        <dbReference type="Proteomes" id="UP000176233"/>
    </source>
</evidence>
<evidence type="ECO:0000313" key="3">
    <source>
        <dbReference type="EMBL" id="OGE80408.1"/>
    </source>
</evidence>
<protein>
    <recommendedName>
        <fullName evidence="5">Septum formation initiator</fullName>
    </recommendedName>
</protein>
<keyword evidence="2" id="KW-1133">Transmembrane helix</keyword>
<dbReference type="EMBL" id="MFEJ01000013">
    <property type="protein sequence ID" value="OGE80408.1"/>
    <property type="molecule type" value="Genomic_DNA"/>
</dbReference>
<feature type="coiled-coil region" evidence="1">
    <location>
        <begin position="32"/>
        <end position="59"/>
    </location>
</feature>
<sequence length="120" mass="13970">MKDFLKSKIATAMLAGALIFIMVITARILSSKRQVDQEIAKLESQINKMQTDNEQLSDLVKYFNTPEYQEKQAREKLNLKKDGEYVVVLPSTNNAEETDDLTLDPSQNYQRWFNYFFHAN</sequence>
<name>A0A1F5NRZ7_9BACT</name>
<gene>
    <name evidence="3" type="ORF">A2660_01800</name>
</gene>
<evidence type="ECO:0000256" key="2">
    <source>
        <dbReference type="SAM" id="Phobius"/>
    </source>
</evidence>
<feature type="transmembrane region" description="Helical" evidence="2">
    <location>
        <begin position="12"/>
        <end position="29"/>
    </location>
</feature>
<dbReference type="InterPro" id="IPR007060">
    <property type="entry name" value="FtsL/DivIC"/>
</dbReference>
<organism evidence="3 4">
    <name type="scientific">Candidatus Doudnabacteria bacterium RIFCSPHIGHO2_01_FULL_45_18</name>
    <dbReference type="NCBI Taxonomy" id="1817823"/>
    <lineage>
        <taxon>Bacteria</taxon>
        <taxon>Candidatus Doudnaibacteriota</taxon>
    </lineage>
</organism>
<accession>A0A1F5NRZ7</accession>
<reference evidence="3 4" key="1">
    <citation type="journal article" date="2016" name="Nat. Commun.">
        <title>Thousands of microbial genomes shed light on interconnected biogeochemical processes in an aquifer system.</title>
        <authorList>
            <person name="Anantharaman K."/>
            <person name="Brown C.T."/>
            <person name="Hug L.A."/>
            <person name="Sharon I."/>
            <person name="Castelle C.J."/>
            <person name="Probst A.J."/>
            <person name="Thomas B.C."/>
            <person name="Singh A."/>
            <person name="Wilkins M.J."/>
            <person name="Karaoz U."/>
            <person name="Brodie E.L."/>
            <person name="Williams K.H."/>
            <person name="Hubbard S.S."/>
            <person name="Banfield J.F."/>
        </authorList>
    </citation>
    <scope>NUCLEOTIDE SEQUENCE [LARGE SCALE GENOMIC DNA]</scope>
</reference>
<comment type="caution">
    <text evidence="3">The sequence shown here is derived from an EMBL/GenBank/DDBJ whole genome shotgun (WGS) entry which is preliminary data.</text>
</comment>
<dbReference type="AlphaFoldDB" id="A0A1F5NRZ7"/>
<dbReference type="Proteomes" id="UP000176233">
    <property type="component" value="Unassembled WGS sequence"/>
</dbReference>
<proteinExistence type="predicted"/>
<keyword evidence="2" id="KW-0812">Transmembrane</keyword>
<evidence type="ECO:0000256" key="1">
    <source>
        <dbReference type="SAM" id="Coils"/>
    </source>
</evidence>
<dbReference type="Pfam" id="PF04977">
    <property type="entry name" value="DivIC"/>
    <property type="match status" value="1"/>
</dbReference>